<feature type="signal peptide" evidence="2">
    <location>
        <begin position="1"/>
        <end position="18"/>
    </location>
</feature>
<dbReference type="GO" id="GO:0016787">
    <property type="term" value="F:hydrolase activity"/>
    <property type="evidence" value="ECO:0007669"/>
    <property type="project" value="InterPro"/>
</dbReference>
<gene>
    <name evidence="4" type="ORF">LNTAR_22639</name>
</gene>
<evidence type="ECO:0000256" key="2">
    <source>
        <dbReference type="SAM" id="SignalP"/>
    </source>
</evidence>
<dbReference type="eggNOG" id="COG0412">
    <property type="taxonomic scope" value="Bacteria"/>
</dbReference>
<proteinExistence type="predicted"/>
<sequence>MRKTFTSLALLFAISASAADKSNDTLPPLSPNNMPESIPALWARFDAKKDPLETEVLHEYEKDGVKVQMISYVVGTFKGKKVRMGGYLAFPKNTKGKLPGIVQIHGGGQRAMGDYAQGIAQNGYAVLATNWGGRLMQHQEAGQPAEGKIGTDWAPLDATQKNNAWYAKTEAGPVSYDDFDSPRNNNWYLINLANKRAITLLQKLDFVDANKIGVHGHSMGGKLSVMLAGTDDRIKVAVPSCGGTGTAPTELKKRKGNSARPQPITPLYAKYIDDAKMLPYVKAPIMYNGPQNDFNGMMSNMAFNWPAIPSSTPVRFSISSHLNHRHAHESSYVDLLMFEQYLKGTYKLPKTPKIKVDLKGDKNGPLITLIPDTSKEIDHVQIFYTQDPNGQFRFHRTARAKKVGNKYIASAPILSKNLGFFAMANVFYKHPKELNLHGPRWNKNPADTYILSTNIQKYEIAEVQKANPAVTDQFTRIIEKDLQKSDLPDWYKYSQTAIHTRKIRDPKWRGPIGSKLSIDVLDPDAENLILELEFNCYSKYGREYAAGMFYVVKPLKKSNDWQTVEIDVTDLKPLKNTHNGTPKDWQTLDHLTINSSLRVNANGQTQTFRANSKHGKGRQMRNIKWVGGDYPQTILMNGGGLELNAADYEKQFNNQIDVSIELEEKVDGLEKAKEIKATPISYQASSDTSNNQLPTPWQSKNIGVAPASGEVQFRGGKFFISGSGSDAIGKQKDSFNYVYREFEGDGSIIVKVNSVSGQNRVHFDFYGLMFRASLDDDAPMFSFAHTLFRTCAFYRQNKGQRGIGNHENGNNQVPIWLKIDRSGDDFTASFSLDKRSWTKQYSANVNLPKKLYIGMFSTSSKDENAAGAEFSDFEINGSSTNRSERDKQFESKKEKGSMPVQTPSKPKKEIISI</sequence>
<feature type="region of interest" description="Disordered" evidence="1">
    <location>
        <begin position="869"/>
        <end position="913"/>
    </location>
</feature>
<dbReference type="Gene3D" id="3.40.50.1820">
    <property type="entry name" value="alpha/beta hydrolase"/>
    <property type="match status" value="1"/>
</dbReference>
<dbReference type="STRING" id="313628.LNTAR_22639"/>
<dbReference type="Pfam" id="PF01738">
    <property type="entry name" value="DLH"/>
    <property type="match status" value="1"/>
</dbReference>
<reference evidence="4 5" key="1">
    <citation type="journal article" date="2010" name="J. Bacteriol.">
        <title>Genome sequence of Lentisphaera araneosa HTCC2155T, the type species of the order Lentisphaerales in the phylum Lentisphaerae.</title>
        <authorList>
            <person name="Thrash J.C."/>
            <person name="Cho J.C."/>
            <person name="Vergin K.L."/>
            <person name="Morris R.M."/>
            <person name="Giovannoni S.J."/>
        </authorList>
    </citation>
    <scope>NUCLEOTIDE SEQUENCE [LARGE SCALE GENOMIC DNA]</scope>
    <source>
        <strain evidence="4 5">HTCC2155</strain>
    </source>
</reference>
<organism evidence="4 5">
    <name type="scientific">Lentisphaera araneosa HTCC2155</name>
    <dbReference type="NCBI Taxonomy" id="313628"/>
    <lineage>
        <taxon>Bacteria</taxon>
        <taxon>Pseudomonadati</taxon>
        <taxon>Lentisphaerota</taxon>
        <taxon>Lentisphaeria</taxon>
        <taxon>Lentisphaerales</taxon>
        <taxon>Lentisphaeraceae</taxon>
        <taxon>Lentisphaera</taxon>
    </lineage>
</organism>
<comment type="caution">
    <text evidence="4">The sequence shown here is derived from an EMBL/GenBank/DDBJ whole genome shotgun (WGS) entry which is preliminary data.</text>
</comment>
<evidence type="ECO:0000313" key="4">
    <source>
        <dbReference type="EMBL" id="EDM29236.1"/>
    </source>
</evidence>
<dbReference type="InterPro" id="IPR050261">
    <property type="entry name" value="FrsA_esterase"/>
</dbReference>
<feature type="domain" description="Dienelactone hydrolase" evidence="3">
    <location>
        <begin position="84"/>
        <end position="246"/>
    </location>
</feature>
<keyword evidence="2" id="KW-0732">Signal</keyword>
<accession>A6DGB9</accession>
<dbReference type="RefSeq" id="WP_007276962.1">
    <property type="nucleotide sequence ID" value="NZ_ABCK01000002.1"/>
</dbReference>
<dbReference type="PANTHER" id="PTHR22946:SF0">
    <property type="entry name" value="DIENELACTONE HYDROLASE DOMAIN-CONTAINING PROTEIN"/>
    <property type="match status" value="1"/>
</dbReference>
<evidence type="ECO:0000259" key="3">
    <source>
        <dbReference type="Pfam" id="PF01738"/>
    </source>
</evidence>
<dbReference type="SUPFAM" id="SSF53474">
    <property type="entry name" value="alpha/beta-Hydrolases"/>
    <property type="match status" value="1"/>
</dbReference>
<dbReference type="Proteomes" id="UP000004947">
    <property type="component" value="Unassembled WGS sequence"/>
</dbReference>
<dbReference type="PANTHER" id="PTHR22946">
    <property type="entry name" value="DIENELACTONE HYDROLASE DOMAIN-CONTAINING PROTEIN-RELATED"/>
    <property type="match status" value="1"/>
</dbReference>
<protein>
    <recommendedName>
        <fullName evidence="3">Dienelactone hydrolase domain-containing protein</fullName>
    </recommendedName>
</protein>
<dbReference type="InterPro" id="IPR002925">
    <property type="entry name" value="Dienelactn_hydro"/>
</dbReference>
<feature type="region of interest" description="Disordered" evidence="1">
    <location>
        <begin position="239"/>
        <end position="260"/>
    </location>
</feature>
<dbReference type="AlphaFoldDB" id="A6DGB9"/>
<evidence type="ECO:0000313" key="5">
    <source>
        <dbReference type="Proteomes" id="UP000004947"/>
    </source>
</evidence>
<name>A6DGB9_9BACT</name>
<dbReference type="OrthoDB" id="2491135at2"/>
<feature type="chain" id="PRO_5002693904" description="Dienelactone hydrolase domain-containing protein" evidence="2">
    <location>
        <begin position="19"/>
        <end position="913"/>
    </location>
</feature>
<evidence type="ECO:0000256" key="1">
    <source>
        <dbReference type="SAM" id="MobiDB-lite"/>
    </source>
</evidence>
<dbReference type="Gene3D" id="2.60.120.200">
    <property type="match status" value="1"/>
</dbReference>
<dbReference type="EMBL" id="ABCK01000002">
    <property type="protein sequence ID" value="EDM29236.1"/>
    <property type="molecule type" value="Genomic_DNA"/>
</dbReference>
<dbReference type="eggNOG" id="COG2273">
    <property type="taxonomic scope" value="Bacteria"/>
</dbReference>
<dbReference type="InterPro" id="IPR029058">
    <property type="entry name" value="AB_hydrolase_fold"/>
</dbReference>
<keyword evidence="5" id="KW-1185">Reference proteome</keyword>
<feature type="compositionally biased region" description="Basic and acidic residues" evidence="1">
    <location>
        <begin position="882"/>
        <end position="896"/>
    </location>
</feature>